<dbReference type="SUPFAM" id="SSF52467">
    <property type="entry name" value="DHS-like NAD/FAD-binding domain"/>
    <property type="match status" value="1"/>
</dbReference>
<dbReference type="EMBL" id="BAAAPY010000006">
    <property type="protein sequence ID" value="GAA2079953.1"/>
    <property type="molecule type" value="Genomic_DNA"/>
</dbReference>
<keyword evidence="1" id="KW-0520">NAD</keyword>
<dbReference type="InterPro" id="IPR026590">
    <property type="entry name" value="Ssirtuin_cat_dom"/>
</dbReference>
<dbReference type="Proteomes" id="UP001501480">
    <property type="component" value="Unassembled WGS sequence"/>
</dbReference>
<name>A0ABN2W1Z3_9ACTN</name>
<evidence type="ECO:0000313" key="4">
    <source>
        <dbReference type="EMBL" id="GAA2079953.1"/>
    </source>
</evidence>
<organism evidence="4 5">
    <name type="scientific">Aeromicrobium halocynthiae</name>
    <dbReference type="NCBI Taxonomy" id="560557"/>
    <lineage>
        <taxon>Bacteria</taxon>
        <taxon>Bacillati</taxon>
        <taxon>Actinomycetota</taxon>
        <taxon>Actinomycetes</taxon>
        <taxon>Propionibacteriales</taxon>
        <taxon>Nocardioidaceae</taxon>
        <taxon>Aeromicrobium</taxon>
    </lineage>
</organism>
<gene>
    <name evidence="4" type="ORF">GCM10009821_20290</name>
</gene>
<dbReference type="PROSITE" id="PS50305">
    <property type="entry name" value="SIRTUIN"/>
    <property type="match status" value="1"/>
</dbReference>
<protein>
    <submittedName>
        <fullName evidence="4">SIR2 family protein</fullName>
    </submittedName>
</protein>
<sequence>MTGVSGTVFVVHGRLEDLTWQGAVIVTDDRGLVGKTWRGLSLSQDAPLDMSDGWALVPADVPVAAVSIEATYDVVLDRIDHCLERFRSAISRDHATATPPLVAVPVVGIGRGGFGDDRGEILRRLLERLASTTRRLGLDVAVVTPDPSVYAAAQHLRRGGPSVLPPELENAARDLGGLAARGRLALFTGAGVSAPSGLPTWTTLLGQLADLYDISDLIEETAGLSATDVAGLIEQHAPKTFQADVAARFTGDHRPSLLHALLAGLDAHEVVTTNYDLLFERAVEATGRGITSVLPWQSAVDNERWILKLHGDVDHADQSVLTRHHMVRYDAANRPSASLLQSLLLTRHTLFVGLSMSDDNVIRLMHEVQEYRRVNEAAATGRFGTVLDVRGDAARASLWQDQLHWLDLSVSDLGPGTRVIRLFLDRVAVHAARDASWLLDERFAGLLPPEHREVARLARDLNADLPADDGPWAVLRAALRELGATPPD</sequence>
<reference evidence="4 5" key="1">
    <citation type="journal article" date="2019" name="Int. J. Syst. Evol. Microbiol.">
        <title>The Global Catalogue of Microorganisms (GCM) 10K type strain sequencing project: providing services to taxonomists for standard genome sequencing and annotation.</title>
        <authorList>
            <consortium name="The Broad Institute Genomics Platform"/>
            <consortium name="The Broad Institute Genome Sequencing Center for Infectious Disease"/>
            <person name="Wu L."/>
            <person name="Ma J."/>
        </authorList>
    </citation>
    <scope>NUCLEOTIDE SEQUENCE [LARGE SCALE GENOMIC DNA]</scope>
    <source>
        <strain evidence="4 5">JCM 15749</strain>
    </source>
</reference>
<keyword evidence="5" id="KW-1185">Reference proteome</keyword>
<evidence type="ECO:0000256" key="1">
    <source>
        <dbReference type="ARBA" id="ARBA00023027"/>
    </source>
</evidence>
<dbReference type="Gene3D" id="3.40.50.1220">
    <property type="entry name" value="TPP-binding domain"/>
    <property type="match status" value="1"/>
</dbReference>
<comment type="caution">
    <text evidence="2">Lacks conserved residue(s) required for the propagation of feature annotation.</text>
</comment>
<comment type="caution">
    <text evidence="4">The sequence shown here is derived from an EMBL/GenBank/DDBJ whole genome shotgun (WGS) entry which is preliminary data.</text>
</comment>
<evidence type="ECO:0000256" key="2">
    <source>
        <dbReference type="PROSITE-ProRule" id="PRU00236"/>
    </source>
</evidence>
<feature type="domain" description="Deacetylase sirtuin-type" evidence="3">
    <location>
        <begin position="165"/>
        <end position="485"/>
    </location>
</feature>
<dbReference type="InterPro" id="IPR029035">
    <property type="entry name" value="DHS-like_NAD/FAD-binding_dom"/>
</dbReference>
<accession>A0ABN2W1Z3</accession>
<dbReference type="Pfam" id="PF13289">
    <property type="entry name" value="SIR2_2"/>
    <property type="match status" value="1"/>
</dbReference>
<proteinExistence type="predicted"/>
<evidence type="ECO:0000313" key="5">
    <source>
        <dbReference type="Proteomes" id="UP001501480"/>
    </source>
</evidence>
<evidence type="ECO:0000259" key="3">
    <source>
        <dbReference type="PROSITE" id="PS50305"/>
    </source>
</evidence>